<evidence type="ECO:0000256" key="8">
    <source>
        <dbReference type="ARBA" id="ARBA00022842"/>
    </source>
</evidence>
<dbReference type="PANTHER" id="PTHR47707">
    <property type="entry name" value="8-OXO-DGTP DIPHOSPHATASE"/>
    <property type="match status" value="1"/>
</dbReference>
<dbReference type="EC" id="3.6.1.55" evidence="11"/>
<keyword evidence="15" id="KW-1185">Reference proteome</keyword>
<keyword evidence="9" id="KW-0234">DNA repair</keyword>
<dbReference type="GO" id="GO:0008413">
    <property type="term" value="F:8-oxo-7,8-dihydroguanosine triphosphate pyrophosphatase activity"/>
    <property type="evidence" value="ECO:0007669"/>
    <property type="project" value="TreeGrafter"/>
</dbReference>
<comment type="catalytic activity">
    <reaction evidence="10">
        <text>8-oxo-dGTP + H2O = 8-oxo-dGMP + diphosphate + H(+)</text>
        <dbReference type="Rhea" id="RHEA:31575"/>
        <dbReference type="ChEBI" id="CHEBI:15377"/>
        <dbReference type="ChEBI" id="CHEBI:15378"/>
        <dbReference type="ChEBI" id="CHEBI:33019"/>
        <dbReference type="ChEBI" id="CHEBI:63224"/>
        <dbReference type="ChEBI" id="CHEBI:77896"/>
        <dbReference type="EC" id="3.6.1.55"/>
    </reaction>
</comment>
<evidence type="ECO:0000256" key="5">
    <source>
        <dbReference type="ARBA" id="ARBA00022723"/>
    </source>
</evidence>
<sequence>MKNVTAAVIIKNNKILICQRSLSDKLSGKWEFPGGKIEEGELPEECLIREIKEELDIHIEVGEKLGENIYDYSYDSINLIAYFATWKSGDIKLNVHNDYKWVTKDDIKEYDFAEADVPFVKKLIDQGY</sequence>
<dbReference type="CDD" id="cd03425">
    <property type="entry name" value="NUDIX_MutT_NudA_like"/>
    <property type="match status" value="1"/>
</dbReference>
<evidence type="ECO:0000256" key="9">
    <source>
        <dbReference type="ARBA" id="ARBA00023204"/>
    </source>
</evidence>
<dbReference type="GO" id="GO:0006260">
    <property type="term" value="P:DNA replication"/>
    <property type="evidence" value="ECO:0007669"/>
    <property type="project" value="UniProtKB-KW"/>
</dbReference>
<evidence type="ECO:0000256" key="12">
    <source>
        <dbReference type="RuleBase" id="RU003476"/>
    </source>
</evidence>
<comment type="cofactor">
    <cofactor evidence="1">
        <name>Mg(2+)</name>
        <dbReference type="ChEBI" id="CHEBI:18420"/>
    </cofactor>
</comment>
<reference evidence="14" key="1">
    <citation type="submission" date="2021-03" db="EMBL/GenBank/DDBJ databases">
        <title>Taxonomic study of Clostridium polyendosporum from meadow-gley soil under rice.</title>
        <authorList>
            <person name="Kobayashi H."/>
            <person name="Tanizawa Y."/>
            <person name="Yagura M."/>
        </authorList>
    </citation>
    <scope>NUCLEOTIDE SEQUENCE</scope>
    <source>
        <strain evidence="14">JCM 30710</strain>
    </source>
</reference>
<dbReference type="PROSITE" id="PS00893">
    <property type="entry name" value="NUDIX_BOX"/>
    <property type="match status" value="1"/>
</dbReference>
<dbReference type="SUPFAM" id="SSF55811">
    <property type="entry name" value="Nudix"/>
    <property type="match status" value="1"/>
</dbReference>
<evidence type="ECO:0000256" key="6">
    <source>
        <dbReference type="ARBA" id="ARBA00022763"/>
    </source>
</evidence>
<keyword evidence="6" id="KW-0227">DNA damage</keyword>
<dbReference type="Pfam" id="PF00293">
    <property type="entry name" value="NUDIX"/>
    <property type="match status" value="1"/>
</dbReference>
<evidence type="ECO:0000259" key="13">
    <source>
        <dbReference type="PROSITE" id="PS51462"/>
    </source>
</evidence>
<evidence type="ECO:0000256" key="4">
    <source>
        <dbReference type="ARBA" id="ARBA00022705"/>
    </source>
</evidence>
<dbReference type="PRINTS" id="PR00502">
    <property type="entry name" value="NUDIXFAMILY"/>
</dbReference>
<evidence type="ECO:0000256" key="10">
    <source>
        <dbReference type="ARBA" id="ARBA00035861"/>
    </source>
</evidence>
<dbReference type="GO" id="GO:0044716">
    <property type="term" value="F:8-oxo-GDP phosphatase activity"/>
    <property type="evidence" value="ECO:0007669"/>
    <property type="project" value="TreeGrafter"/>
</dbReference>
<dbReference type="InterPro" id="IPR020084">
    <property type="entry name" value="NUDIX_hydrolase_CS"/>
</dbReference>
<dbReference type="GO" id="GO:0044715">
    <property type="term" value="F:8-oxo-dGDP phosphatase activity"/>
    <property type="evidence" value="ECO:0007669"/>
    <property type="project" value="TreeGrafter"/>
</dbReference>
<dbReference type="InterPro" id="IPR020476">
    <property type="entry name" value="Nudix_hydrolase"/>
</dbReference>
<name>A0A919VCV5_9CLOT</name>
<dbReference type="PROSITE" id="PS51462">
    <property type="entry name" value="NUDIX"/>
    <property type="match status" value="1"/>
</dbReference>
<dbReference type="InterPro" id="IPR000086">
    <property type="entry name" value="NUDIX_hydrolase_dom"/>
</dbReference>
<evidence type="ECO:0000313" key="15">
    <source>
        <dbReference type="Proteomes" id="UP000679179"/>
    </source>
</evidence>
<dbReference type="EMBL" id="BOPZ01000001">
    <property type="protein sequence ID" value="GIM27344.1"/>
    <property type="molecule type" value="Genomic_DNA"/>
</dbReference>
<evidence type="ECO:0000256" key="11">
    <source>
        <dbReference type="ARBA" id="ARBA00038905"/>
    </source>
</evidence>
<dbReference type="Proteomes" id="UP000679179">
    <property type="component" value="Unassembled WGS sequence"/>
</dbReference>
<keyword evidence="4" id="KW-0235">DNA replication</keyword>
<dbReference type="RefSeq" id="WP_212902114.1">
    <property type="nucleotide sequence ID" value="NZ_BOPZ01000001.1"/>
</dbReference>
<dbReference type="InterPro" id="IPR047127">
    <property type="entry name" value="MutT-like"/>
</dbReference>
<dbReference type="GO" id="GO:0006281">
    <property type="term" value="P:DNA repair"/>
    <property type="evidence" value="ECO:0007669"/>
    <property type="project" value="UniProtKB-KW"/>
</dbReference>
<accession>A0A919VCV5</accession>
<keyword evidence="8" id="KW-0460">Magnesium</keyword>
<evidence type="ECO:0000256" key="1">
    <source>
        <dbReference type="ARBA" id="ARBA00001946"/>
    </source>
</evidence>
<dbReference type="InterPro" id="IPR015797">
    <property type="entry name" value="NUDIX_hydrolase-like_dom_sf"/>
</dbReference>
<evidence type="ECO:0000256" key="7">
    <source>
        <dbReference type="ARBA" id="ARBA00022801"/>
    </source>
</evidence>
<proteinExistence type="inferred from homology"/>
<dbReference type="GO" id="GO:0035539">
    <property type="term" value="F:8-oxo-7,8-dihydrodeoxyguanosine triphosphate pyrophosphatase activity"/>
    <property type="evidence" value="ECO:0007669"/>
    <property type="project" value="UniProtKB-EC"/>
</dbReference>
<keyword evidence="3" id="KW-0515">Mutator protein</keyword>
<keyword evidence="7 12" id="KW-0378">Hydrolase</keyword>
<evidence type="ECO:0000313" key="14">
    <source>
        <dbReference type="EMBL" id="GIM27344.1"/>
    </source>
</evidence>
<comment type="similarity">
    <text evidence="2 12">Belongs to the Nudix hydrolase family.</text>
</comment>
<comment type="caution">
    <text evidence="14">The sequence shown here is derived from an EMBL/GenBank/DDBJ whole genome shotgun (WGS) entry which is preliminary data.</text>
</comment>
<dbReference type="PANTHER" id="PTHR47707:SF1">
    <property type="entry name" value="NUDIX HYDROLASE FAMILY PROTEIN"/>
    <property type="match status" value="1"/>
</dbReference>
<evidence type="ECO:0000256" key="3">
    <source>
        <dbReference type="ARBA" id="ARBA00022457"/>
    </source>
</evidence>
<evidence type="ECO:0000256" key="2">
    <source>
        <dbReference type="ARBA" id="ARBA00005582"/>
    </source>
</evidence>
<dbReference type="Gene3D" id="3.90.79.10">
    <property type="entry name" value="Nucleoside Triphosphate Pyrophosphohydrolase"/>
    <property type="match status" value="1"/>
</dbReference>
<protein>
    <recommendedName>
        <fullName evidence="11">8-oxo-dGTP diphosphatase</fullName>
        <ecNumber evidence="11">3.6.1.55</ecNumber>
    </recommendedName>
</protein>
<organism evidence="14 15">
    <name type="scientific">Clostridium polyendosporum</name>
    <dbReference type="NCBI Taxonomy" id="69208"/>
    <lineage>
        <taxon>Bacteria</taxon>
        <taxon>Bacillati</taxon>
        <taxon>Bacillota</taxon>
        <taxon>Clostridia</taxon>
        <taxon>Eubacteriales</taxon>
        <taxon>Clostridiaceae</taxon>
        <taxon>Clostridium</taxon>
    </lineage>
</organism>
<gene>
    <name evidence="14" type="ORF">CPJCM30710_00100</name>
</gene>
<keyword evidence="5" id="KW-0479">Metal-binding</keyword>
<feature type="domain" description="Nudix hydrolase" evidence="13">
    <location>
        <begin position="1"/>
        <end position="125"/>
    </location>
</feature>
<dbReference type="AlphaFoldDB" id="A0A919VCV5"/>
<dbReference type="GO" id="GO:0046872">
    <property type="term" value="F:metal ion binding"/>
    <property type="evidence" value="ECO:0007669"/>
    <property type="project" value="UniProtKB-KW"/>
</dbReference>